<name>A0ABT2Y3P9_9MOLU</name>
<dbReference type="NCBIfam" id="NF046040">
    <property type="entry name" value="RelB_antitoxin"/>
    <property type="match status" value="1"/>
</dbReference>
<reference evidence="1" key="1">
    <citation type="submission" date="2022-09" db="EMBL/GenBank/DDBJ databases">
        <title>Novel Mycoplasma species identified in domestic and wild animals.</title>
        <authorList>
            <person name="Volokhov D.V."/>
            <person name="Furtak V.A."/>
            <person name="Zagorodnyaya T.A."/>
        </authorList>
    </citation>
    <scope>NUCLEOTIDE SEQUENCE</scope>
    <source>
        <strain evidence="1">Oakley</strain>
    </source>
</reference>
<comment type="caution">
    <text evidence="1">The sequence shown here is derived from an EMBL/GenBank/DDBJ whole genome shotgun (WGS) entry which is preliminary data.</text>
</comment>
<accession>A0ABT2Y3P9</accession>
<dbReference type="RefSeq" id="WP_263607469.1">
    <property type="nucleotide sequence ID" value="NZ_JAOVQM010000001.1"/>
</dbReference>
<evidence type="ECO:0000313" key="2">
    <source>
        <dbReference type="Proteomes" id="UP001177160"/>
    </source>
</evidence>
<dbReference type="EMBL" id="JAOVQM010000001">
    <property type="protein sequence ID" value="MCV2231357.1"/>
    <property type="molecule type" value="Genomic_DNA"/>
</dbReference>
<dbReference type="Pfam" id="PF19807">
    <property type="entry name" value="DUF6290"/>
    <property type="match status" value="1"/>
</dbReference>
<keyword evidence="2" id="KW-1185">Reference proteome</keyword>
<protein>
    <submittedName>
        <fullName evidence="1">DUF6290 family protein</fullName>
    </submittedName>
</protein>
<proteinExistence type="predicted"/>
<organism evidence="1 2">
    <name type="scientific">Paracholeplasma manati</name>
    <dbReference type="NCBI Taxonomy" id="591373"/>
    <lineage>
        <taxon>Bacteria</taxon>
        <taxon>Bacillati</taxon>
        <taxon>Mycoplasmatota</taxon>
        <taxon>Mollicutes</taxon>
        <taxon>Acholeplasmatales</taxon>
        <taxon>Acholeplasmataceae</taxon>
        <taxon>Paracholeplasma</taxon>
    </lineage>
</organism>
<dbReference type="InterPro" id="IPR046257">
    <property type="entry name" value="DUF6290"/>
</dbReference>
<gene>
    <name evidence="1" type="ORF">N7548_00760</name>
</gene>
<evidence type="ECO:0000313" key="1">
    <source>
        <dbReference type="EMBL" id="MCV2231357.1"/>
    </source>
</evidence>
<sequence>MSISIRMNDKELELIKKYAELNGSTVSEVMRKAILEKIEDEFDIFLYEKAFNTYEQDSRTYTIEEAKSILGIE</sequence>
<dbReference type="Proteomes" id="UP001177160">
    <property type="component" value="Unassembled WGS sequence"/>
</dbReference>